<dbReference type="InterPro" id="IPR001433">
    <property type="entry name" value="OxRdtase_FAD/NAD-bd"/>
</dbReference>
<dbReference type="InterPro" id="IPR017927">
    <property type="entry name" value="FAD-bd_FR_type"/>
</dbReference>
<dbReference type="Proteomes" id="UP000006228">
    <property type="component" value="Unassembled WGS sequence"/>
</dbReference>
<gene>
    <name evidence="6" type="ORF">VISI1226_13051</name>
</gene>
<comment type="catalytic activity">
    <reaction evidence="4">
        <text>2 reduced [2Fe-2S]-[ferredoxin] + NADP(+) + H(+) = 2 oxidized [2Fe-2S]-[ferredoxin] + NADPH</text>
        <dbReference type="Rhea" id="RHEA:20125"/>
        <dbReference type="Rhea" id="RHEA-COMP:10000"/>
        <dbReference type="Rhea" id="RHEA-COMP:10001"/>
        <dbReference type="ChEBI" id="CHEBI:15378"/>
        <dbReference type="ChEBI" id="CHEBI:33737"/>
        <dbReference type="ChEBI" id="CHEBI:33738"/>
        <dbReference type="ChEBI" id="CHEBI:57783"/>
        <dbReference type="ChEBI" id="CHEBI:58349"/>
        <dbReference type="EC" id="1.18.1.2"/>
    </reaction>
</comment>
<dbReference type="Gene3D" id="2.40.30.10">
    <property type="entry name" value="Translation factors"/>
    <property type="match status" value="1"/>
</dbReference>
<organism evidence="6 7">
    <name type="scientific">Vibrio sinaloensis DSM 21326</name>
    <dbReference type="NCBI Taxonomy" id="945550"/>
    <lineage>
        <taxon>Bacteria</taxon>
        <taxon>Pseudomonadati</taxon>
        <taxon>Pseudomonadota</taxon>
        <taxon>Gammaproteobacteria</taxon>
        <taxon>Vibrionales</taxon>
        <taxon>Vibrionaceae</taxon>
        <taxon>Vibrio</taxon>
        <taxon>Vibrio oreintalis group</taxon>
    </lineage>
</organism>
<dbReference type="InterPro" id="IPR017938">
    <property type="entry name" value="Riboflavin_synthase-like_b-brl"/>
</dbReference>
<dbReference type="GeneID" id="95568228"/>
<name>E8M357_PHOS4</name>
<dbReference type="EC" id="1.18.1.2" evidence="2"/>
<keyword evidence="3" id="KW-0547">Nucleotide-binding</keyword>
<dbReference type="SUPFAM" id="SSF63380">
    <property type="entry name" value="Riboflavin synthase domain-like"/>
    <property type="match status" value="1"/>
</dbReference>
<dbReference type="RefSeq" id="WP_008074461.1">
    <property type="nucleotide sequence ID" value="NZ_AEVT01000018.1"/>
</dbReference>
<dbReference type="GO" id="GO:0004324">
    <property type="term" value="F:ferredoxin-NADP+ reductase activity"/>
    <property type="evidence" value="ECO:0007669"/>
    <property type="project" value="UniProtKB-EC"/>
</dbReference>
<comment type="caution">
    <text evidence="6">The sequence shown here is derived from an EMBL/GenBank/DDBJ whole genome shotgun (WGS) entry which is preliminary data.</text>
</comment>
<reference evidence="6 7" key="1">
    <citation type="journal article" date="2012" name="Int. J. Syst. Evol. Microbiol.">
        <title>Vibrio caribbeanicus sp. nov., isolated from the marine sponge Scleritoderma cyanea.</title>
        <authorList>
            <person name="Hoffmann M."/>
            <person name="Monday S.R."/>
            <person name="Allard M.W."/>
            <person name="Strain E.A."/>
            <person name="Whittaker P."/>
            <person name="Naum M."/>
            <person name="McCarthy P.J."/>
            <person name="Lopez J.V."/>
            <person name="Fischer M."/>
            <person name="Brown E.W."/>
        </authorList>
    </citation>
    <scope>NUCLEOTIDE SEQUENCE [LARGE SCALE GENOMIC DNA]</scope>
    <source>
        <strain evidence="7">DSMZ 21326</strain>
    </source>
</reference>
<evidence type="ECO:0000313" key="7">
    <source>
        <dbReference type="Proteomes" id="UP000006228"/>
    </source>
</evidence>
<evidence type="ECO:0000256" key="2">
    <source>
        <dbReference type="ARBA" id="ARBA00013223"/>
    </source>
</evidence>
<dbReference type="EMBL" id="AEVT01000018">
    <property type="protein sequence ID" value="EGA71715.1"/>
    <property type="molecule type" value="Genomic_DNA"/>
</dbReference>
<proteinExistence type="inferred from homology"/>
<evidence type="ECO:0000313" key="6">
    <source>
        <dbReference type="EMBL" id="EGA71715.1"/>
    </source>
</evidence>
<protein>
    <recommendedName>
        <fullName evidence="2">ferredoxin--NADP(+) reductase</fullName>
        <ecNumber evidence="2">1.18.1.2</ecNumber>
    </recommendedName>
</protein>
<dbReference type="PANTHER" id="PTHR47878">
    <property type="entry name" value="OXIDOREDUCTASE FAD/NAD(P)-BINDING DOMAIN PROTEIN"/>
    <property type="match status" value="1"/>
</dbReference>
<dbReference type="InterPro" id="IPR039261">
    <property type="entry name" value="FNR_nucleotide-bd"/>
</dbReference>
<accession>E8M357</accession>
<dbReference type="SUPFAM" id="SSF52343">
    <property type="entry name" value="Ferredoxin reductase-like, C-terminal NADP-linked domain"/>
    <property type="match status" value="1"/>
</dbReference>
<dbReference type="OrthoDB" id="9784483at2"/>
<dbReference type="Gene3D" id="3.40.50.80">
    <property type="entry name" value="Nucleotide-binding domain of ferredoxin-NADP reductase (FNR) module"/>
    <property type="match status" value="1"/>
</dbReference>
<dbReference type="AlphaFoldDB" id="E8M357"/>
<evidence type="ECO:0000256" key="4">
    <source>
        <dbReference type="ARBA" id="ARBA00047776"/>
    </source>
</evidence>
<evidence type="ECO:0000256" key="3">
    <source>
        <dbReference type="ARBA" id="ARBA00022741"/>
    </source>
</evidence>
<evidence type="ECO:0000259" key="5">
    <source>
        <dbReference type="PROSITE" id="PS51384"/>
    </source>
</evidence>
<dbReference type="CDD" id="cd06195">
    <property type="entry name" value="FNR1"/>
    <property type="match status" value="1"/>
</dbReference>
<dbReference type="GO" id="GO:0034599">
    <property type="term" value="P:cellular response to oxidative stress"/>
    <property type="evidence" value="ECO:0007669"/>
    <property type="project" value="TreeGrafter"/>
</dbReference>
<dbReference type="InterPro" id="IPR008333">
    <property type="entry name" value="Cbr1-like_FAD-bd_dom"/>
</dbReference>
<dbReference type="Pfam" id="PF00970">
    <property type="entry name" value="FAD_binding_6"/>
    <property type="match status" value="1"/>
</dbReference>
<dbReference type="eggNOG" id="COG1018">
    <property type="taxonomic scope" value="Bacteria"/>
</dbReference>
<dbReference type="Pfam" id="PF00175">
    <property type="entry name" value="NAD_binding_1"/>
    <property type="match status" value="1"/>
</dbReference>
<comment type="similarity">
    <text evidence="1">Belongs to the ferredoxin--NADP reductase type 1 family.</text>
</comment>
<sequence>MTALNGFSLAQIERRTEWTSELFSLRVTGASVRFQAGQYVKLAIKDEDGKVISRPYSIVNAPLNSSDMMEFLIVANPKGALSPKLQALQEGAPIYVSNTAHGDLTFNSIPKHTRNLWLLSTGTGIGPFLSLLDDINLRPGNEHIVLVHAVRHERDLVYRYLIDTLIEQYEGRLTYVPIVSREPSTKALQGRIPQLLAQQKIQQKIDIELTASESFAMLCGNPDMIKETLQVLKSMGLDKYRRASGGHILYERYW</sequence>
<dbReference type="PROSITE" id="PS51384">
    <property type="entry name" value="FAD_FR"/>
    <property type="match status" value="1"/>
</dbReference>
<dbReference type="InterPro" id="IPR033892">
    <property type="entry name" value="FNR_bac"/>
</dbReference>
<dbReference type="PRINTS" id="PR00410">
    <property type="entry name" value="PHEHYDRXLASE"/>
</dbReference>
<dbReference type="PANTHER" id="PTHR47878:SF2">
    <property type="entry name" value="OXIDOREDUCTASE FAD_NAD(P)-BINDING DOMAIN PROTEIN"/>
    <property type="match status" value="1"/>
</dbReference>
<feature type="domain" description="FAD-binding FR-type" evidence="5">
    <location>
        <begin position="5"/>
        <end position="107"/>
    </location>
</feature>
<dbReference type="GO" id="GO:0042167">
    <property type="term" value="P:heme catabolic process"/>
    <property type="evidence" value="ECO:0007669"/>
    <property type="project" value="TreeGrafter"/>
</dbReference>
<dbReference type="GO" id="GO:0000166">
    <property type="term" value="F:nucleotide binding"/>
    <property type="evidence" value="ECO:0007669"/>
    <property type="project" value="UniProtKB-KW"/>
</dbReference>
<evidence type="ECO:0000256" key="1">
    <source>
        <dbReference type="ARBA" id="ARBA00008312"/>
    </source>
</evidence>
<dbReference type="InterPro" id="IPR051930">
    <property type="entry name" value="FNR_type-1"/>
</dbReference>